<dbReference type="InterPro" id="IPR018357">
    <property type="entry name" value="Hexapep_transf_CS"/>
</dbReference>
<keyword evidence="3" id="KW-0677">Repeat</keyword>
<accession>A0ABQ3ZD30</accession>
<feature type="compositionally biased region" description="Basic residues" evidence="4">
    <location>
        <begin position="362"/>
        <end position="373"/>
    </location>
</feature>
<feature type="compositionally biased region" description="Basic and acidic residues" evidence="4">
    <location>
        <begin position="337"/>
        <end position="361"/>
    </location>
</feature>
<feature type="region of interest" description="Disordered" evidence="4">
    <location>
        <begin position="253"/>
        <end position="392"/>
    </location>
</feature>
<name>A0ABQ3ZD30_9ACTN</name>
<evidence type="ECO:0008006" key="7">
    <source>
        <dbReference type="Google" id="ProtNLM"/>
    </source>
</evidence>
<evidence type="ECO:0000313" key="6">
    <source>
        <dbReference type="Proteomes" id="UP000637628"/>
    </source>
</evidence>
<dbReference type="PROSITE" id="PS00101">
    <property type="entry name" value="HEXAPEP_TRANSFERASES"/>
    <property type="match status" value="1"/>
</dbReference>
<comment type="similarity">
    <text evidence="1">Belongs to the transferase hexapeptide repeat family.</text>
</comment>
<reference evidence="5 6" key="1">
    <citation type="submission" date="2021-01" db="EMBL/GenBank/DDBJ databases">
        <title>Whole genome shotgun sequence of Actinoplanes durhamensis NBRC 14914.</title>
        <authorList>
            <person name="Komaki H."/>
            <person name="Tamura T."/>
        </authorList>
    </citation>
    <scope>NUCLEOTIDE SEQUENCE [LARGE SCALE GENOMIC DNA]</scope>
    <source>
        <strain evidence="5 6">NBRC 14914</strain>
    </source>
</reference>
<gene>
    <name evidence="5" type="ORF">Adu01nite_90920</name>
</gene>
<keyword evidence="6" id="KW-1185">Reference proteome</keyword>
<feature type="compositionally biased region" description="Basic residues" evidence="4">
    <location>
        <begin position="307"/>
        <end position="317"/>
    </location>
</feature>
<dbReference type="InterPro" id="IPR011004">
    <property type="entry name" value="Trimer_LpxA-like_sf"/>
</dbReference>
<dbReference type="CDD" id="cd04647">
    <property type="entry name" value="LbH_MAT_like"/>
    <property type="match status" value="1"/>
</dbReference>
<dbReference type="PANTHER" id="PTHR23416:SF23">
    <property type="entry name" value="ACETYLTRANSFERASE C18B11.09C-RELATED"/>
    <property type="match status" value="1"/>
</dbReference>
<dbReference type="EMBL" id="BOML01000088">
    <property type="protein sequence ID" value="GIE07742.1"/>
    <property type="molecule type" value="Genomic_DNA"/>
</dbReference>
<dbReference type="Proteomes" id="UP000637628">
    <property type="component" value="Unassembled WGS sequence"/>
</dbReference>
<keyword evidence="2" id="KW-0808">Transferase</keyword>
<organism evidence="5 6">
    <name type="scientific">Paractinoplanes durhamensis</name>
    <dbReference type="NCBI Taxonomy" id="113563"/>
    <lineage>
        <taxon>Bacteria</taxon>
        <taxon>Bacillati</taxon>
        <taxon>Actinomycetota</taxon>
        <taxon>Actinomycetes</taxon>
        <taxon>Micromonosporales</taxon>
        <taxon>Micromonosporaceae</taxon>
        <taxon>Paractinoplanes</taxon>
    </lineage>
</organism>
<proteinExistence type="inferred from homology"/>
<dbReference type="Pfam" id="PF00132">
    <property type="entry name" value="Hexapep"/>
    <property type="match status" value="1"/>
</dbReference>
<comment type="caution">
    <text evidence="5">The sequence shown here is derived from an EMBL/GenBank/DDBJ whole genome shotgun (WGS) entry which is preliminary data.</text>
</comment>
<evidence type="ECO:0000256" key="2">
    <source>
        <dbReference type="ARBA" id="ARBA00022679"/>
    </source>
</evidence>
<dbReference type="PANTHER" id="PTHR23416">
    <property type="entry name" value="SIALIC ACID SYNTHASE-RELATED"/>
    <property type="match status" value="1"/>
</dbReference>
<dbReference type="Gene3D" id="2.160.10.10">
    <property type="entry name" value="Hexapeptide repeat proteins"/>
    <property type="match status" value="1"/>
</dbReference>
<evidence type="ECO:0000256" key="1">
    <source>
        <dbReference type="ARBA" id="ARBA00007274"/>
    </source>
</evidence>
<dbReference type="SUPFAM" id="SSF51161">
    <property type="entry name" value="Trimeric LpxA-like enzymes"/>
    <property type="match status" value="1"/>
</dbReference>
<protein>
    <recommendedName>
        <fullName evidence="7">Acyltransferase</fullName>
    </recommendedName>
</protein>
<sequence>MVRGKIRLGDAVRIGAHTSILGFNHGWTDPDTEVFRQPMSYRGITVGNDVWIGSHVVILDGVTVGDRAVLAAGAVVTKDVPAGAVVGGNPARVLRWRVPQPGPAMSDLTVFADRARDQATAILANAWNPDSRQFTDQPGGEVTVRAQCDAIEIADLLLGRAPSQLPADEQAERLHHVPTLDLFDGTDSYHVLCAGYALDLLGSEFPEPIRLPTPQELAAGLRGLPWDGGAWHGGHIVDGLGIALHWNLRKGSPPPDGLAETLSGRPVDPRARAARYPAHDRRRPAGRTAGPQLRHQHRPGQPDRHRGPGARVRRRKAARDPGRHRSRAAARAFRAVRPAERHDHSARGRIVRIRDPADDRRRLGRAHPARRRATAAPAGPPRRPGTHRLREA</sequence>
<evidence type="ECO:0000313" key="5">
    <source>
        <dbReference type="EMBL" id="GIE07742.1"/>
    </source>
</evidence>
<evidence type="ECO:0000256" key="4">
    <source>
        <dbReference type="SAM" id="MobiDB-lite"/>
    </source>
</evidence>
<evidence type="ECO:0000256" key="3">
    <source>
        <dbReference type="ARBA" id="ARBA00022737"/>
    </source>
</evidence>
<dbReference type="InterPro" id="IPR051159">
    <property type="entry name" value="Hexapeptide_acetyltransf"/>
</dbReference>
<dbReference type="InterPro" id="IPR001451">
    <property type="entry name" value="Hexapep"/>
</dbReference>